<feature type="binding site" evidence="17">
    <location>
        <begin position="128"/>
        <end position="129"/>
    </location>
    <ligand>
        <name>NAD(+)</name>
        <dbReference type="ChEBI" id="CHEBI:57540"/>
    </ligand>
</feature>
<feature type="domain" description="3-dehydroquinate synthase C-terminal" evidence="19">
    <location>
        <begin position="180"/>
        <end position="320"/>
    </location>
</feature>
<keyword evidence="23" id="KW-1185">Reference proteome</keyword>
<feature type="binding site" evidence="17">
    <location>
        <position position="183"/>
    </location>
    <ligand>
        <name>Zn(2+)</name>
        <dbReference type="ChEBI" id="CHEBI:29105"/>
    </ligand>
</feature>
<keyword evidence="14 17" id="KW-0057">Aromatic amino acid biosynthesis</keyword>
<evidence type="ECO:0000256" key="6">
    <source>
        <dbReference type="ARBA" id="ARBA00013031"/>
    </source>
</evidence>
<feature type="binding site" evidence="17">
    <location>
        <position position="261"/>
    </location>
    <ligand>
        <name>Zn(2+)</name>
        <dbReference type="ChEBI" id="CHEBI:29105"/>
    </ligand>
</feature>
<keyword evidence="13 17" id="KW-0520">NAD</keyword>
<evidence type="ECO:0000256" key="8">
    <source>
        <dbReference type="ARBA" id="ARBA00022490"/>
    </source>
</evidence>
<comment type="catalytic activity">
    <reaction evidence="1 17">
        <text>7-phospho-2-dehydro-3-deoxy-D-arabino-heptonate = 3-dehydroquinate + phosphate</text>
        <dbReference type="Rhea" id="RHEA:21968"/>
        <dbReference type="ChEBI" id="CHEBI:32364"/>
        <dbReference type="ChEBI" id="CHEBI:43474"/>
        <dbReference type="ChEBI" id="CHEBI:58394"/>
        <dbReference type="EC" id="4.2.3.4"/>
    </reaction>
</comment>
<keyword evidence="12 17" id="KW-0862">Zinc</keyword>
<dbReference type="GO" id="GO:0005737">
    <property type="term" value="C:cytoplasm"/>
    <property type="evidence" value="ECO:0007669"/>
    <property type="project" value="UniProtKB-SubCell"/>
</dbReference>
<dbReference type="NCBIfam" id="TIGR01357">
    <property type="entry name" value="aroB"/>
    <property type="match status" value="1"/>
</dbReference>
<dbReference type="Proteomes" id="UP000283630">
    <property type="component" value="Unassembled WGS sequence"/>
</dbReference>
<dbReference type="PIRSF" id="PIRSF001455">
    <property type="entry name" value="DHQ_synth"/>
    <property type="match status" value="1"/>
</dbReference>
<evidence type="ECO:0000256" key="7">
    <source>
        <dbReference type="ARBA" id="ARBA00017684"/>
    </source>
</evidence>
<feature type="binding site" evidence="17">
    <location>
        <position position="244"/>
    </location>
    <ligand>
        <name>Zn(2+)</name>
        <dbReference type="ChEBI" id="CHEBI:29105"/>
    </ligand>
</feature>
<evidence type="ECO:0000313" key="22">
    <source>
        <dbReference type="EMBL" id="RGW53796.1"/>
    </source>
</evidence>
<evidence type="ECO:0000313" key="24">
    <source>
        <dbReference type="Proteomes" id="UP000266376"/>
    </source>
</evidence>
<organism evidence="22 24">
    <name type="scientific">Dorea formicigenerans</name>
    <dbReference type="NCBI Taxonomy" id="39486"/>
    <lineage>
        <taxon>Bacteria</taxon>
        <taxon>Bacillati</taxon>
        <taxon>Bacillota</taxon>
        <taxon>Clostridia</taxon>
        <taxon>Lachnospirales</taxon>
        <taxon>Lachnospiraceae</taxon>
        <taxon>Dorea</taxon>
    </lineage>
</organism>
<evidence type="ECO:0000256" key="15">
    <source>
        <dbReference type="ARBA" id="ARBA00023239"/>
    </source>
</evidence>
<dbReference type="Gene3D" id="1.20.1090.10">
    <property type="entry name" value="Dehydroquinate synthase-like - alpha domain"/>
    <property type="match status" value="1"/>
</dbReference>
<dbReference type="HAMAP" id="MF_00110">
    <property type="entry name" value="DHQ_synthase"/>
    <property type="match status" value="1"/>
</dbReference>
<keyword evidence="10 17" id="KW-0479">Metal-binding</keyword>
<feature type="domain" description="3-dehydroquinate synthase N-terminal" evidence="18">
    <location>
        <begin position="66"/>
        <end position="177"/>
    </location>
</feature>
<comment type="function">
    <text evidence="17">Catalyzes the conversion of 3-deoxy-D-arabino-heptulosonate 7-phosphate (DAHP) to dehydroquinate (DHQ).</text>
</comment>
<keyword evidence="8 17" id="KW-0963">Cytoplasm</keyword>
<dbReference type="PANTHER" id="PTHR43622:SF7">
    <property type="entry name" value="3-DEHYDROQUINATE SYNTHASE, CHLOROPLASTIC"/>
    <property type="match status" value="1"/>
</dbReference>
<dbReference type="RefSeq" id="WP_117613969.1">
    <property type="nucleotide sequence ID" value="NZ_JAAIOE010000005.1"/>
</dbReference>
<dbReference type="InterPro" id="IPR030963">
    <property type="entry name" value="DHQ_synth_fam"/>
</dbReference>
<dbReference type="EMBL" id="QSAJ01000015">
    <property type="protein sequence ID" value="RGW53796.1"/>
    <property type="molecule type" value="Genomic_DNA"/>
</dbReference>
<dbReference type="GO" id="GO:0009073">
    <property type="term" value="P:aromatic amino acid family biosynthetic process"/>
    <property type="evidence" value="ECO:0007669"/>
    <property type="project" value="UniProtKB-KW"/>
</dbReference>
<dbReference type="EMBL" id="QRWH01000003">
    <property type="protein sequence ID" value="RGT10797.1"/>
    <property type="molecule type" value="Genomic_DNA"/>
</dbReference>
<sequence>MELYVDLGAHSYSIYIENNILKDTGSYIEKVYSGKKIMIISDDNVFPLYGDTIVKTLEDEYEVHSLILPHGEPTKSFQSLPKIYSALLEARFSRSDLIIALGGGVIGDLAGFAAASFLRGIKFIQIPTSLLAQVDSSVGGKVAVDLPEGKNLVGAFYQPALVLIDPLVLNTLPERYINDGMGEVIKYGCIWDADLFKNLEAHTSFEDLKKDLTEVIYRCVDIKRIVVEHDQFDTGERMLLNFGHTLAHTIEQHYHYTRESHGEAVAIGMYQITKIAEEMGLTKPGEAEHIRKVLDIYGLPHKCDLMLHDLIGAIALDKKNLGGKLNVVLLKEIGKSYTYPTTTEFFTEHDRMV</sequence>
<evidence type="ECO:0000256" key="3">
    <source>
        <dbReference type="ARBA" id="ARBA00004496"/>
    </source>
</evidence>
<comment type="cofactor">
    <cofactor evidence="17">
        <name>Co(2+)</name>
        <dbReference type="ChEBI" id="CHEBI:48828"/>
    </cofactor>
    <cofactor evidence="17">
        <name>Zn(2+)</name>
        <dbReference type="ChEBI" id="CHEBI:29105"/>
    </cofactor>
    <text evidence="17">Binds 1 divalent metal cation per subunit. Can use either Co(2+) or Zn(2+).</text>
</comment>
<dbReference type="GO" id="GO:0046872">
    <property type="term" value="F:metal ion binding"/>
    <property type="evidence" value="ECO:0007669"/>
    <property type="project" value="UniProtKB-KW"/>
</dbReference>
<gene>
    <name evidence="17 22" type="primary">aroB</name>
    <name evidence="22" type="ORF">DWV67_07545</name>
    <name evidence="21" type="ORF">DWX53_05110</name>
    <name evidence="20" type="ORF">DXB12_12760</name>
</gene>
<feature type="binding site" evidence="17">
    <location>
        <begin position="104"/>
        <end position="108"/>
    </location>
    <ligand>
        <name>NAD(+)</name>
        <dbReference type="ChEBI" id="CHEBI:57540"/>
    </ligand>
</feature>
<dbReference type="Pfam" id="PF01761">
    <property type="entry name" value="DHQ_synthase"/>
    <property type="match status" value="1"/>
</dbReference>
<comment type="caution">
    <text evidence="17">Lacks conserved residue(s) required for the propagation of feature annotation.</text>
</comment>
<evidence type="ECO:0000259" key="19">
    <source>
        <dbReference type="Pfam" id="PF24621"/>
    </source>
</evidence>
<dbReference type="InterPro" id="IPR016037">
    <property type="entry name" value="DHQ_synth_AroB"/>
</dbReference>
<dbReference type="EMBL" id="QSVQ01000017">
    <property type="protein sequence ID" value="RGO48280.1"/>
    <property type="molecule type" value="Genomic_DNA"/>
</dbReference>
<evidence type="ECO:0000256" key="14">
    <source>
        <dbReference type="ARBA" id="ARBA00023141"/>
    </source>
</evidence>
<dbReference type="InterPro" id="IPR030960">
    <property type="entry name" value="DHQS/DOIS_N"/>
</dbReference>
<dbReference type="UniPathway" id="UPA00053">
    <property type="reaction ID" value="UER00085"/>
</dbReference>
<evidence type="ECO:0000313" key="20">
    <source>
        <dbReference type="EMBL" id="RGO48280.1"/>
    </source>
</evidence>
<dbReference type="SUPFAM" id="SSF56796">
    <property type="entry name" value="Dehydroquinate synthase-like"/>
    <property type="match status" value="1"/>
</dbReference>
<evidence type="ECO:0000256" key="2">
    <source>
        <dbReference type="ARBA" id="ARBA00001911"/>
    </source>
</evidence>
<keyword evidence="16 17" id="KW-0170">Cobalt</keyword>
<evidence type="ECO:0000256" key="5">
    <source>
        <dbReference type="ARBA" id="ARBA00005412"/>
    </source>
</evidence>
<keyword evidence="9 17" id="KW-0028">Amino-acid biosynthesis</keyword>
<comment type="pathway">
    <text evidence="4 17">Metabolic intermediate biosynthesis; chorismate biosynthesis; chorismate from D-erythrose 4-phosphate and phosphoenolpyruvate: step 2/7.</text>
</comment>
<evidence type="ECO:0000256" key="11">
    <source>
        <dbReference type="ARBA" id="ARBA00022741"/>
    </source>
</evidence>
<dbReference type="InterPro" id="IPR050071">
    <property type="entry name" value="Dehydroquinate_synthase"/>
</dbReference>
<feature type="binding site" evidence="17">
    <location>
        <position position="141"/>
    </location>
    <ligand>
        <name>NAD(+)</name>
        <dbReference type="ChEBI" id="CHEBI:57540"/>
    </ligand>
</feature>
<evidence type="ECO:0000313" key="21">
    <source>
        <dbReference type="EMBL" id="RGT10797.1"/>
    </source>
</evidence>
<evidence type="ECO:0000256" key="13">
    <source>
        <dbReference type="ARBA" id="ARBA00023027"/>
    </source>
</evidence>
<evidence type="ECO:0000256" key="12">
    <source>
        <dbReference type="ARBA" id="ARBA00022833"/>
    </source>
</evidence>
<protein>
    <recommendedName>
        <fullName evidence="7 17">3-dehydroquinate synthase</fullName>
        <shortName evidence="17">DHQS</shortName>
        <ecNumber evidence="6 17">4.2.3.4</ecNumber>
    </recommendedName>
</protein>
<dbReference type="GO" id="GO:0009423">
    <property type="term" value="P:chorismate biosynthetic process"/>
    <property type="evidence" value="ECO:0007669"/>
    <property type="project" value="UniProtKB-UniRule"/>
</dbReference>
<dbReference type="FunFam" id="3.40.50.1970:FF:000001">
    <property type="entry name" value="3-dehydroquinate synthase"/>
    <property type="match status" value="1"/>
</dbReference>
<dbReference type="PANTHER" id="PTHR43622">
    <property type="entry name" value="3-DEHYDROQUINATE SYNTHASE"/>
    <property type="match status" value="1"/>
</dbReference>
<evidence type="ECO:0000256" key="17">
    <source>
        <dbReference type="HAMAP-Rule" id="MF_00110"/>
    </source>
</evidence>
<dbReference type="Gene3D" id="3.40.50.1970">
    <property type="match status" value="1"/>
</dbReference>
<dbReference type="CDD" id="cd08195">
    <property type="entry name" value="DHQS"/>
    <property type="match status" value="1"/>
</dbReference>
<name>A0A395XNE0_9FIRM</name>
<dbReference type="GO" id="GO:0003856">
    <property type="term" value="F:3-dehydroquinate synthase activity"/>
    <property type="evidence" value="ECO:0007669"/>
    <property type="project" value="UniProtKB-UniRule"/>
</dbReference>
<keyword evidence="15 17" id="KW-0456">Lyase</keyword>
<dbReference type="Pfam" id="PF24621">
    <property type="entry name" value="DHQS_C"/>
    <property type="match status" value="1"/>
</dbReference>
<comment type="cofactor">
    <cofactor evidence="2 17">
        <name>NAD(+)</name>
        <dbReference type="ChEBI" id="CHEBI:57540"/>
    </cofactor>
</comment>
<accession>A0A395XNE0</accession>
<dbReference type="Proteomes" id="UP000261055">
    <property type="component" value="Unassembled WGS sequence"/>
</dbReference>
<dbReference type="Proteomes" id="UP000266376">
    <property type="component" value="Unassembled WGS sequence"/>
</dbReference>
<dbReference type="GO" id="GO:0000166">
    <property type="term" value="F:nucleotide binding"/>
    <property type="evidence" value="ECO:0007669"/>
    <property type="project" value="UniProtKB-KW"/>
</dbReference>
<comment type="caution">
    <text evidence="22">The sequence shown here is derived from an EMBL/GenBank/DDBJ whole genome shotgun (WGS) entry which is preliminary data.</text>
</comment>
<evidence type="ECO:0000256" key="1">
    <source>
        <dbReference type="ARBA" id="ARBA00001393"/>
    </source>
</evidence>
<evidence type="ECO:0000256" key="16">
    <source>
        <dbReference type="ARBA" id="ARBA00023285"/>
    </source>
</evidence>
<feature type="binding site" evidence="17">
    <location>
        <position position="150"/>
    </location>
    <ligand>
        <name>NAD(+)</name>
        <dbReference type="ChEBI" id="CHEBI:57540"/>
    </ligand>
</feature>
<proteinExistence type="inferred from homology"/>
<dbReference type="AlphaFoldDB" id="A0A395XNE0"/>
<evidence type="ECO:0000256" key="9">
    <source>
        <dbReference type="ARBA" id="ARBA00022605"/>
    </source>
</evidence>
<dbReference type="InterPro" id="IPR056179">
    <property type="entry name" value="DHQS_C"/>
</dbReference>
<evidence type="ECO:0000256" key="10">
    <source>
        <dbReference type="ARBA" id="ARBA00022723"/>
    </source>
</evidence>
<dbReference type="GO" id="GO:0008652">
    <property type="term" value="P:amino acid biosynthetic process"/>
    <property type="evidence" value="ECO:0007669"/>
    <property type="project" value="UniProtKB-KW"/>
</dbReference>
<reference evidence="23 24" key="1">
    <citation type="submission" date="2018-08" db="EMBL/GenBank/DDBJ databases">
        <title>A genome reference for cultivated species of the human gut microbiota.</title>
        <authorList>
            <person name="Zou Y."/>
            <person name="Xue W."/>
            <person name="Luo G."/>
        </authorList>
    </citation>
    <scope>NUCLEOTIDE SEQUENCE [LARGE SCALE GENOMIC DNA]</scope>
    <source>
        <strain evidence="22 24">AF12-11</strain>
        <strain evidence="21 25">AF19-4AC</strain>
        <strain evidence="20 23">OM02-12</strain>
    </source>
</reference>
<comment type="subcellular location">
    <subcellularLocation>
        <location evidence="3 17">Cytoplasm</location>
    </subcellularLocation>
</comment>
<comment type="similarity">
    <text evidence="5 17">Belongs to the sugar phosphate cyclases superfamily. Dehydroquinate synthase family.</text>
</comment>
<evidence type="ECO:0000313" key="25">
    <source>
        <dbReference type="Proteomes" id="UP000283630"/>
    </source>
</evidence>
<evidence type="ECO:0000259" key="18">
    <source>
        <dbReference type="Pfam" id="PF01761"/>
    </source>
</evidence>
<evidence type="ECO:0000256" key="4">
    <source>
        <dbReference type="ARBA" id="ARBA00004661"/>
    </source>
</evidence>
<dbReference type="EC" id="4.2.3.4" evidence="6 17"/>
<evidence type="ECO:0000313" key="23">
    <source>
        <dbReference type="Proteomes" id="UP000261055"/>
    </source>
</evidence>
<keyword evidence="11 17" id="KW-0547">Nucleotide-binding</keyword>